<evidence type="ECO:0000313" key="3">
    <source>
        <dbReference type="EMBL" id="CAE4581975.1"/>
    </source>
</evidence>
<accession>A0A7S4QFE8</accession>
<sequence length="353" mass="39290">MAEFLVYAYNAAFPVPQYEVMYGASSPAWLDVQSPQARAALGVHVVNFQVSAHDSAFFGPQWARELLSLFRLYDVYVLNALPLHFMHMHGDDEAALHLHAVVLSGDAQPIDLAPVAELASMATGPRWPRLRWLLRRALSASLALPFVAAGALLLSAALRRLAVLCVRVQVYSSYTLRQMRRYPFIAAPLRRVNAYSSNELLELWAASAALTALFAWLLAEASGLGILWAGMLLCYAFAEYWGIVHVRTVQSRWIFPRAVALLYGAALSYATWWPHCPSWLLLWSLVSAQLFLMFSLLCCFDCYATLPQQPPHRLLLRSSFMPAVPLSRHAKKPRQLSGGSRAADKAVQTDMGS</sequence>
<feature type="region of interest" description="Disordered" evidence="1">
    <location>
        <begin position="329"/>
        <end position="353"/>
    </location>
</feature>
<feature type="transmembrane region" description="Helical" evidence="2">
    <location>
        <begin position="225"/>
        <end position="242"/>
    </location>
</feature>
<proteinExistence type="predicted"/>
<evidence type="ECO:0000256" key="2">
    <source>
        <dbReference type="SAM" id="Phobius"/>
    </source>
</evidence>
<feature type="transmembrane region" description="Helical" evidence="2">
    <location>
        <begin position="254"/>
        <end position="273"/>
    </location>
</feature>
<organism evidence="3">
    <name type="scientific">Alexandrium monilatum</name>
    <dbReference type="NCBI Taxonomy" id="311494"/>
    <lineage>
        <taxon>Eukaryota</taxon>
        <taxon>Sar</taxon>
        <taxon>Alveolata</taxon>
        <taxon>Dinophyceae</taxon>
        <taxon>Gonyaulacales</taxon>
        <taxon>Pyrocystaceae</taxon>
        <taxon>Alexandrium</taxon>
    </lineage>
</organism>
<feature type="transmembrane region" description="Helical" evidence="2">
    <location>
        <begin position="279"/>
        <end position="304"/>
    </location>
</feature>
<keyword evidence="2" id="KW-0472">Membrane</keyword>
<feature type="transmembrane region" description="Helical" evidence="2">
    <location>
        <begin position="200"/>
        <end position="219"/>
    </location>
</feature>
<keyword evidence="2" id="KW-1133">Transmembrane helix</keyword>
<evidence type="ECO:0000256" key="1">
    <source>
        <dbReference type="SAM" id="MobiDB-lite"/>
    </source>
</evidence>
<gene>
    <name evidence="3" type="ORF">AMON00008_LOCUS19591</name>
</gene>
<protein>
    <submittedName>
        <fullName evidence="3">Uncharacterized protein</fullName>
    </submittedName>
</protein>
<name>A0A7S4QFE8_9DINO</name>
<feature type="transmembrane region" description="Helical" evidence="2">
    <location>
        <begin position="137"/>
        <end position="155"/>
    </location>
</feature>
<reference evidence="3" key="1">
    <citation type="submission" date="2021-01" db="EMBL/GenBank/DDBJ databases">
        <authorList>
            <person name="Corre E."/>
            <person name="Pelletier E."/>
            <person name="Niang G."/>
            <person name="Scheremetjew M."/>
            <person name="Finn R."/>
            <person name="Kale V."/>
            <person name="Holt S."/>
            <person name="Cochrane G."/>
            <person name="Meng A."/>
            <person name="Brown T."/>
            <person name="Cohen L."/>
        </authorList>
    </citation>
    <scope>NUCLEOTIDE SEQUENCE</scope>
    <source>
        <strain evidence="3">CCMP3105</strain>
    </source>
</reference>
<dbReference type="EMBL" id="HBNR01028765">
    <property type="protein sequence ID" value="CAE4581975.1"/>
    <property type="molecule type" value="Transcribed_RNA"/>
</dbReference>
<keyword evidence="2" id="KW-0812">Transmembrane</keyword>
<dbReference type="AlphaFoldDB" id="A0A7S4QFE8"/>